<protein>
    <submittedName>
        <fullName evidence="1">Uncharacterized protein</fullName>
    </submittedName>
</protein>
<dbReference type="EMBL" id="LAZR01021305">
    <property type="protein sequence ID" value="KKL85787.1"/>
    <property type="molecule type" value="Genomic_DNA"/>
</dbReference>
<accession>A0A0F9IEG8</accession>
<dbReference type="AlphaFoldDB" id="A0A0F9IEG8"/>
<name>A0A0F9IEG8_9ZZZZ</name>
<gene>
    <name evidence="1" type="ORF">LCGC14_1951210</name>
</gene>
<sequence length="36" mass="4128">DYRSLLMRIEARIDQAHPSKAHNRIALTDLLDLALP</sequence>
<comment type="caution">
    <text evidence="1">The sequence shown here is derived from an EMBL/GenBank/DDBJ whole genome shotgun (WGS) entry which is preliminary data.</text>
</comment>
<evidence type="ECO:0000313" key="1">
    <source>
        <dbReference type="EMBL" id="KKL85787.1"/>
    </source>
</evidence>
<organism evidence="1">
    <name type="scientific">marine sediment metagenome</name>
    <dbReference type="NCBI Taxonomy" id="412755"/>
    <lineage>
        <taxon>unclassified sequences</taxon>
        <taxon>metagenomes</taxon>
        <taxon>ecological metagenomes</taxon>
    </lineage>
</organism>
<feature type="non-terminal residue" evidence="1">
    <location>
        <position position="1"/>
    </location>
</feature>
<reference evidence="1" key="1">
    <citation type="journal article" date="2015" name="Nature">
        <title>Complex archaea that bridge the gap between prokaryotes and eukaryotes.</title>
        <authorList>
            <person name="Spang A."/>
            <person name="Saw J.H."/>
            <person name="Jorgensen S.L."/>
            <person name="Zaremba-Niedzwiedzka K."/>
            <person name="Martijn J."/>
            <person name="Lind A.E."/>
            <person name="van Eijk R."/>
            <person name="Schleper C."/>
            <person name="Guy L."/>
            <person name="Ettema T.J."/>
        </authorList>
    </citation>
    <scope>NUCLEOTIDE SEQUENCE</scope>
</reference>
<proteinExistence type="predicted"/>